<dbReference type="CDD" id="cd16936">
    <property type="entry name" value="HATPase_RsbW-like"/>
    <property type="match status" value="1"/>
</dbReference>
<keyword evidence="2" id="KW-0418">Kinase</keyword>
<gene>
    <name evidence="2" type="ORF">ABNG04_08495</name>
</gene>
<sequence length="233" mass="26012">MLETQQPVEYSVEPTFKYTNKEPVFYTTRFPYYEDDEFVGTLAICRDVTDLEDRNRQLRVFDNSLRHNIRNDVNVLRGQGKQLKSELDGEFRTAADVIVERANVLLTTSEKSRKITTGLSDPHEPAPEDIGQLVQTLAEETAAQWPNATIDVTGPRHLVVSTTESIDSTVEELLTNAVVHNDDDTPEVDVELTVDEPWGRITVRDTGPGIPEFDKNVLESGGAIETLSHGSGL</sequence>
<comment type="caution">
    <text evidence="2">The sequence shown here is derived from an EMBL/GenBank/DDBJ whole genome shotgun (WGS) entry which is preliminary data.</text>
</comment>
<proteinExistence type="predicted"/>
<dbReference type="InterPro" id="IPR036890">
    <property type="entry name" value="HATPase_C_sf"/>
</dbReference>
<reference evidence="2 3" key="1">
    <citation type="submission" date="2024-06" db="EMBL/GenBank/DDBJ databases">
        <title>Halorubrum miltondacostae sp. nov., a potential PHA producer isolated from an inland solar saltern in Rio Maior, Portugal.</title>
        <authorList>
            <person name="Albuquerque L."/>
            <person name="Viver T."/>
            <person name="Barroso C."/>
            <person name="Claudino R."/>
            <person name="Galvan M."/>
            <person name="Simoes G."/>
            <person name="Lobo Da Cunha A."/>
            <person name="Egas C."/>
        </authorList>
    </citation>
    <scope>NUCLEOTIDE SEQUENCE [LARGE SCALE GENOMIC DNA]</scope>
    <source>
        <strain evidence="2 3">RMP-11</strain>
    </source>
</reference>
<dbReference type="Pfam" id="PF02518">
    <property type="entry name" value="HATPase_c"/>
    <property type="match status" value="1"/>
</dbReference>
<keyword evidence="3" id="KW-1185">Reference proteome</keyword>
<evidence type="ECO:0000259" key="1">
    <source>
        <dbReference type="Pfam" id="PF02518"/>
    </source>
</evidence>
<dbReference type="GO" id="GO:0016301">
    <property type="term" value="F:kinase activity"/>
    <property type="evidence" value="ECO:0007669"/>
    <property type="project" value="UniProtKB-KW"/>
</dbReference>
<dbReference type="Gene3D" id="3.30.565.10">
    <property type="entry name" value="Histidine kinase-like ATPase, C-terminal domain"/>
    <property type="match status" value="1"/>
</dbReference>
<accession>A0ABD5M1I6</accession>
<dbReference type="RefSeq" id="WP_371161731.1">
    <property type="nucleotide sequence ID" value="NZ_JBEDNX010000002.1"/>
</dbReference>
<organism evidence="2 3">
    <name type="scientific">Halorubrum miltondacostae</name>
    <dbReference type="NCBI Taxonomy" id="3076378"/>
    <lineage>
        <taxon>Archaea</taxon>
        <taxon>Methanobacteriati</taxon>
        <taxon>Methanobacteriota</taxon>
        <taxon>Stenosarchaea group</taxon>
        <taxon>Halobacteria</taxon>
        <taxon>Halobacteriales</taxon>
        <taxon>Haloferacaceae</taxon>
        <taxon>Halorubrum</taxon>
    </lineage>
</organism>
<dbReference type="Proteomes" id="UP001567572">
    <property type="component" value="Unassembled WGS sequence"/>
</dbReference>
<dbReference type="SUPFAM" id="SSF55874">
    <property type="entry name" value="ATPase domain of HSP90 chaperone/DNA topoisomerase II/histidine kinase"/>
    <property type="match status" value="1"/>
</dbReference>
<evidence type="ECO:0000313" key="3">
    <source>
        <dbReference type="Proteomes" id="UP001567572"/>
    </source>
</evidence>
<dbReference type="InterPro" id="IPR003594">
    <property type="entry name" value="HATPase_dom"/>
</dbReference>
<evidence type="ECO:0000313" key="2">
    <source>
        <dbReference type="EMBL" id="MEZ3163903.1"/>
    </source>
</evidence>
<feature type="domain" description="Histidine kinase/HSP90-like ATPase" evidence="1">
    <location>
        <begin position="166"/>
        <end position="216"/>
    </location>
</feature>
<dbReference type="AlphaFoldDB" id="A0ABD5M1I6"/>
<name>A0ABD5M1I6_9EURY</name>
<keyword evidence="2" id="KW-0808">Transferase</keyword>
<dbReference type="EMBL" id="JBEDNY010000002">
    <property type="protein sequence ID" value="MEZ3163903.1"/>
    <property type="molecule type" value="Genomic_DNA"/>
</dbReference>
<protein>
    <submittedName>
        <fullName evidence="2">HAMP domain-containing sensor histidine kinase</fullName>
    </submittedName>
</protein>